<proteinExistence type="predicted"/>
<evidence type="ECO:0000313" key="3">
    <source>
        <dbReference type="Proteomes" id="UP000199024"/>
    </source>
</evidence>
<dbReference type="Proteomes" id="UP000199024">
    <property type="component" value="Unassembled WGS sequence"/>
</dbReference>
<dbReference type="AlphaFoldDB" id="A0A1I6MF85"/>
<name>A0A1I6MF85_9BACT</name>
<dbReference type="RefSeq" id="WP_089839443.1">
    <property type="nucleotide sequence ID" value="NZ_FOZL01000001.1"/>
</dbReference>
<dbReference type="OrthoDB" id="120095at2"/>
<sequence>MPFPTQPAFFTPQSEKNFFAAQSALFLIDPARLLDEAGTFLLGKDLLPRIHQKPLGDRLYAAGTMVPALGLETGFYTVDIRSTATESAPIPLTHIVFSAGFVLGTETGLLMLANGDRLTPWNPGTPPPSRTPMPLTNFERSIQVSPGWYAVTVVAGLLESPEAEEPIAQSRDEEYEFNQDTWDEDTQTHRPKRRPFRPRQVEQEEQWICSFLLDPQPEKPAFTADLTKSLNLFGH</sequence>
<reference evidence="2 3" key="1">
    <citation type="submission" date="2016-10" db="EMBL/GenBank/DDBJ databases">
        <authorList>
            <person name="de Groot N.N."/>
        </authorList>
    </citation>
    <scope>NUCLEOTIDE SEQUENCE [LARGE SCALE GENOMIC DNA]</scope>
    <source>
        <strain evidence="2 3">DSM 21001</strain>
    </source>
</reference>
<protein>
    <submittedName>
        <fullName evidence="2">Uncharacterized protein</fullName>
    </submittedName>
</protein>
<dbReference type="STRING" id="474950.SAMN05421771_2517"/>
<keyword evidence="3" id="KW-1185">Reference proteome</keyword>
<accession>A0A1I6MF85</accession>
<feature type="region of interest" description="Disordered" evidence="1">
    <location>
        <begin position="179"/>
        <end position="199"/>
    </location>
</feature>
<evidence type="ECO:0000256" key="1">
    <source>
        <dbReference type="SAM" id="MobiDB-lite"/>
    </source>
</evidence>
<gene>
    <name evidence="2" type="ORF">SAMN05421771_2517</name>
</gene>
<evidence type="ECO:0000313" key="2">
    <source>
        <dbReference type="EMBL" id="SFS14364.1"/>
    </source>
</evidence>
<organism evidence="2 3">
    <name type="scientific">Granulicella pectinivorans</name>
    <dbReference type="NCBI Taxonomy" id="474950"/>
    <lineage>
        <taxon>Bacteria</taxon>
        <taxon>Pseudomonadati</taxon>
        <taxon>Acidobacteriota</taxon>
        <taxon>Terriglobia</taxon>
        <taxon>Terriglobales</taxon>
        <taxon>Acidobacteriaceae</taxon>
        <taxon>Granulicella</taxon>
    </lineage>
</organism>
<dbReference type="EMBL" id="FOZL01000001">
    <property type="protein sequence ID" value="SFS14364.1"/>
    <property type="molecule type" value="Genomic_DNA"/>
</dbReference>